<evidence type="ECO:0000256" key="7">
    <source>
        <dbReference type="ARBA" id="ARBA00022989"/>
    </source>
</evidence>
<evidence type="ECO:0000256" key="11">
    <source>
        <dbReference type="SAM" id="Phobius"/>
    </source>
</evidence>
<comment type="similarity">
    <text evidence="2">Belongs to the BMT family.</text>
</comment>
<evidence type="ECO:0000313" key="12">
    <source>
        <dbReference type="EMBL" id="SGZ48792.1"/>
    </source>
</evidence>
<evidence type="ECO:0000256" key="8">
    <source>
        <dbReference type="ARBA" id="ARBA00023136"/>
    </source>
</evidence>
<keyword evidence="13" id="KW-1185">Reference proteome</keyword>
<name>A0A1L0BCL5_9ASCO</name>
<evidence type="ECO:0000256" key="3">
    <source>
        <dbReference type="ARBA" id="ARBA00022676"/>
    </source>
</evidence>
<evidence type="ECO:0000256" key="2">
    <source>
        <dbReference type="ARBA" id="ARBA00009486"/>
    </source>
</evidence>
<accession>A0A1L0BCL5</accession>
<dbReference type="GO" id="GO:0071555">
    <property type="term" value="P:cell wall organization"/>
    <property type="evidence" value="ECO:0007669"/>
    <property type="project" value="UniProtKB-KW"/>
</dbReference>
<keyword evidence="6" id="KW-0735">Signal-anchor</keyword>
<dbReference type="GO" id="GO:0016020">
    <property type="term" value="C:membrane"/>
    <property type="evidence" value="ECO:0007669"/>
    <property type="project" value="UniProtKB-SubCell"/>
</dbReference>
<reference evidence="12 13" key="1">
    <citation type="submission" date="2016-10" db="EMBL/GenBank/DDBJ databases">
        <authorList>
            <person name="de Groot N.N."/>
        </authorList>
    </citation>
    <scope>NUCLEOTIDE SEQUENCE [LARGE SCALE GENOMIC DNA]</scope>
    <source>
        <strain evidence="12 13">CBS 141442</strain>
    </source>
</reference>
<evidence type="ECO:0000256" key="10">
    <source>
        <dbReference type="SAM" id="Coils"/>
    </source>
</evidence>
<protein>
    <submittedName>
        <fullName evidence="12">CIC11C00000003500</fullName>
    </submittedName>
</protein>
<dbReference type="OrthoDB" id="3631276at2759"/>
<proteinExistence type="inferred from homology"/>
<evidence type="ECO:0000256" key="9">
    <source>
        <dbReference type="ARBA" id="ARBA00023316"/>
    </source>
</evidence>
<dbReference type="GO" id="GO:0000030">
    <property type="term" value="F:mannosyltransferase activity"/>
    <property type="evidence" value="ECO:0007669"/>
    <property type="project" value="InterPro"/>
</dbReference>
<dbReference type="STRING" id="45354.A0A1L0BCL5"/>
<keyword evidence="9" id="KW-0961">Cell wall biogenesis/degradation</keyword>
<evidence type="ECO:0000256" key="5">
    <source>
        <dbReference type="ARBA" id="ARBA00022692"/>
    </source>
</evidence>
<sequence length="729" mass="82547">MLMAKLRQYIRLEPIFLGVFVVSMVLLFSQLLKYDDGTIIDTLAKAQAVVLPSKLILGVGSGSFVEGDELPWTGKILLPAGYAFDESTIRSHLEGTKSADWPILQIPEKDIVVGPVLQLSAFANHESIPLFHSGKEAGEDNCDEELFLEMDKLKVDERVTIPGNFEHILKILIEELDEYKDPYYEETSPLFLTHLRTQLKTGMTNHFWFRLSGSSVWLKDHSVHLVISRFLFSASRSRDGPKASFVLAQVFDKEWRELKDVRLVFPTNNLGEGSPTFKVGEQDFYSYRFPRILPVPFHHDKGRTGNRYYGPEDPRVVIVKNKNGYEEPVVIVNAKHHKIVKEDDEDKDKEFRSIFTCFPFQIKRGKEHVNAKLEKATDNIVYTNIVEMNILHRKKLGTSKNWSPFVSENLRVVDGHDKYLYFATQLENLEILQCDITDGLGECECVYKNDGGIGPMRGGSPLLNVNTLLKEQTKFPLSMLLPPGREVFVAFARAHLNNCGCGSKFYRPNLMVLTKDQSTYMTTGEDGTITEATKTFFKVSHISGFFSLHVPIDPWYLDRPYGMCEGVNAVIPNGISAWNIDSLEVSEGHWKADDKLTLAFSVSDFSVDRINLQGILDALLNADDGTLFLQPPVAGPSQQTIQSFISQPMVDNFGHLIAGDVGFNGRNVKCAIEKCYGFCARFGEEAEALADEHKNKDNSEAKKEFNRKLKEFEEALREEERKQKQNEEN</sequence>
<evidence type="ECO:0000313" key="13">
    <source>
        <dbReference type="Proteomes" id="UP000182334"/>
    </source>
</evidence>
<gene>
    <name evidence="12" type="ORF">SAMEA4029010_CIC11G00000003500</name>
</gene>
<keyword evidence="3" id="KW-0328">Glycosyltransferase</keyword>
<evidence type="ECO:0000256" key="1">
    <source>
        <dbReference type="ARBA" id="ARBA00004606"/>
    </source>
</evidence>
<dbReference type="Pfam" id="PF12141">
    <property type="entry name" value="BMT"/>
    <property type="match status" value="1"/>
</dbReference>
<dbReference type="AlphaFoldDB" id="A0A1L0BCL5"/>
<keyword evidence="7 11" id="KW-1133">Transmembrane helix</keyword>
<dbReference type="Proteomes" id="UP000182334">
    <property type="component" value="Chromosome II"/>
</dbReference>
<keyword evidence="10" id="KW-0175">Coiled coil</keyword>
<keyword evidence="5 11" id="KW-0812">Transmembrane</keyword>
<evidence type="ECO:0000256" key="6">
    <source>
        <dbReference type="ARBA" id="ARBA00022968"/>
    </source>
</evidence>
<feature type="coiled-coil region" evidence="10">
    <location>
        <begin position="695"/>
        <end position="729"/>
    </location>
</feature>
<evidence type="ECO:0000256" key="4">
    <source>
        <dbReference type="ARBA" id="ARBA00022679"/>
    </source>
</evidence>
<feature type="transmembrane region" description="Helical" evidence="11">
    <location>
        <begin position="12"/>
        <end position="32"/>
    </location>
</feature>
<dbReference type="EMBL" id="LT635757">
    <property type="protein sequence ID" value="SGZ48792.1"/>
    <property type="molecule type" value="Genomic_DNA"/>
</dbReference>
<keyword evidence="4" id="KW-0808">Transferase</keyword>
<keyword evidence="8 11" id="KW-0472">Membrane</keyword>
<dbReference type="InterPro" id="IPR021988">
    <property type="entry name" value="BMT1"/>
</dbReference>
<comment type="subcellular location">
    <subcellularLocation>
        <location evidence="1">Membrane</location>
        <topology evidence="1">Single-pass type II membrane protein</topology>
    </subcellularLocation>
</comment>
<organism evidence="12 13">
    <name type="scientific">Sungouiella intermedia</name>
    <dbReference type="NCBI Taxonomy" id="45354"/>
    <lineage>
        <taxon>Eukaryota</taxon>
        <taxon>Fungi</taxon>
        <taxon>Dikarya</taxon>
        <taxon>Ascomycota</taxon>
        <taxon>Saccharomycotina</taxon>
        <taxon>Pichiomycetes</taxon>
        <taxon>Metschnikowiaceae</taxon>
        <taxon>Sungouiella</taxon>
    </lineage>
</organism>